<dbReference type="InterPro" id="IPR054246">
    <property type="entry name" value="DUF6973"/>
</dbReference>
<dbReference type="SUPFAM" id="SSF109604">
    <property type="entry name" value="HD-domain/PDEase-like"/>
    <property type="match status" value="1"/>
</dbReference>
<name>A0AAU0F2D0_9FLAO</name>
<evidence type="ECO:0000259" key="2">
    <source>
        <dbReference type="Pfam" id="PF22322"/>
    </source>
</evidence>
<reference evidence="3" key="1">
    <citation type="submission" date="2023-10" db="EMBL/GenBank/DDBJ databases">
        <title>Characterization and whole genome sequencing of a novel strain of Bergeyella porcorum QD2021 isolated from pig.</title>
        <authorList>
            <person name="Liu G."/>
            <person name="Chen C."/>
            <person name="Han X."/>
        </authorList>
    </citation>
    <scope>NUCLEOTIDE SEQUENCE</scope>
    <source>
        <strain evidence="3">QD2021</strain>
    </source>
</reference>
<dbReference type="RefSeq" id="WP_327983781.1">
    <property type="nucleotide sequence ID" value="NZ_CP136426.1"/>
</dbReference>
<accession>A0AAU0F2D0</accession>
<feature type="domain" description="DUF6973" evidence="2">
    <location>
        <begin position="24"/>
        <end position="151"/>
    </location>
</feature>
<dbReference type="EMBL" id="CP136426">
    <property type="protein sequence ID" value="WOC52338.1"/>
    <property type="molecule type" value="Genomic_DNA"/>
</dbReference>
<gene>
    <name evidence="3" type="ORF">BPO_1691</name>
</gene>
<dbReference type="KEGG" id="bpor:BPO_1691"/>
<keyword evidence="1" id="KW-0812">Transmembrane</keyword>
<evidence type="ECO:0000313" key="4">
    <source>
        <dbReference type="Proteomes" id="UP001432059"/>
    </source>
</evidence>
<feature type="transmembrane region" description="Helical" evidence="1">
    <location>
        <begin position="20"/>
        <end position="41"/>
    </location>
</feature>
<dbReference type="Proteomes" id="UP001432059">
    <property type="component" value="Chromosome"/>
</dbReference>
<protein>
    <recommendedName>
        <fullName evidence="2">DUF6973 domain-containing protein</fullName>
    </recommendedName>
</protein>
<proteinExistence type="predicted"/>
<keyword evidence="4" id="KW-1185">Reference proteome</keyword>
<keyword evidence="1" id="KW-0472">Membrane</keyword>
<dbReference type="AlphaFoldDB" id="A0AAU0F2D0"/>
<evidence type="ECO:0000313" key="3">
    <source>
        <dbReference type="EMBL" id="WOC52338.1"/>
    </source>
</evidence>
<organism evidence="3 4">
    <name type="scientific">Bergeyella porcorum</name>
    <dbReference type="NCBI Taxonomy" id="1735111"/>
    <lineage>
        <taxon>Bacteria</taxon>
        <taxon>Pseudomonadati</taxon>
        <taxon>Bacteroidota</taxon>
        <taxon>Flavobacteriia</taxon>
        <taxon>Flavobacteriales</taxon>
        <taxon>Weeksellaceae</taxon>
        <taxon>Bergeyella</taxon>
    </lineage>
</organism>
<keyword evidence="1" id="KW-1133">Transmembrane helix</keyword>
<dbReference type="Pfam" id="PF22322">
    <property type="entry name" value="DUF6973"/>
    <property type="match status" value="1"/>
</dbReference>
<evidence type="ECO:0000256" key="1">
    <source>
        <dbReference type="SAM" id="Phobius"/>
    </source>
</evidence>
<sequence length="177" mass="20728">MKPITIFINAIKSLSFQKVIMLLNLVLKHPLFSILSFYATLKTFALAKKFFPKTNSNNDIGNAFRHALWCCLIPMYCCKISSPKKSLDFCKKITDLHEELFPNEPLEKKMDLHNNKVGMELFEEMLKGIHRQFFETQFFVEELFKKVKTAKVLNHISEDHGDSLVYIDETQRFCKKN</sequence>